<dbReference type="PROSITE" id="PS00134">
    <property type="entry name" value="TRYPSIN_HIS"/>
    <property type="match status" value="1"/>
</dbReference>
<evidence type="ECO:0000256" key="10">
    <source>
        <dbReference type="ARBA" id="ARBA00084094"/>
    </source>
</evidence>
<evidence type="ECO:0000256" key="2">
    <source>
        <dbReference type="ARBA" id="ARBA00007664"/>
    </source>
</evidence>
<keyword evidence="6 11" id="KW-0720">Serine protease</keyword>
<keyword evidence="12" id="KW-0732">Signal</keyword>
<keyword evidence="4 11" id="KW-0645">Protease</keyword>
<dbReference type="InterPro" id="IPR001314">
    <property type="entry name" value="Peptidase_S1A"/>
</dbReference>
<dbReference type="GO" id="GO:0005576">
    <property type="term" value="C:extracellular region"/>
    <property type="evidence" value="ECO:0007669"/>
    <property type="project" value="UniProtKB-SubCell"/>
</dbReference>
<comment type="function">
    <text evidence="9">Fibrinolytic activity; shows preferential cleavage of Arg-Gly bonds in all three fibrinogen chains. Contact with the caterpillars causes severe bleeding, due the anticoagulant effect of the protein.</text>
</comment>
<protein>
    <recommendedName>
        <fullName evidence="13">Peptidase S1 domain-containing protein</fullName>
    </recommendedName>
</protein>
<evidence type="ECO:0000256" key="11">
    <source>
        <dbReference type="RuleBase" id="RU363034"/>
    </source>
</evidence>
<dbReference type="InterPro" id="IPR001254">
    <property type="entry name" value="Trypsin_dom"/>
</dbReference>
<evidence type="ECO:0000256" key="4">
    <source>
        <dbReference type="ARBA" id="ARBA00022670"/>
    </source>
</evidence>
<dbReference type="FunFam" id="2.40.10.10:FF:000068">
    <property type="entry name" value="transmembrane protease serine 2"/>
    <property type="match status" value="1"/>
</dbReference>
<dbReference type="AlphaFoldDB" id="A0A5E4PV97"/>
<keyword evidence="5 11" id="KW-0378">Hydrolase</keyword>
<dbReference type="PROSITE" id="PS50240">
    <property type="entry name" value="TRYPSIN_DOM"/>
    <property type="match status" value="1"/>
</dbReference>
<organism evidence="14 15">
    <name type="scientific">Leptidea sinapis</name>
    <dbReference type="NCBI Taxonomy" id="189913"/>
    <lineage>
        <taxon>Eukaryota</taxon>
        <taxon>Metazoa</taxon>
        <taxon>Ecdysozoa</taxon>
        <taxon>Arthropoda</taxon>
        <taxon>Hexapoda</taxon>
        <taxon>Insecta</taxon>
        <taxon>Pterygota</taxon>
        <taxon>Neoptera</taxon>
        <taxon>Endopterygota</taxon>
        <taxon>Lepidoptera</taxon>
        <taxon>Glossata</taxon>
        <taxon>Ditrysia</taxon>
        <taxon>Papilionoidea</taxon>
        <taxon>Pieridae</taxon>
        <taxon>Dismorphiinae</taxon>
        <taxon>Leptidea</taxon>
    </lineage>
</organism>
<keyword evidence="10" id="KW-1205">Fibrinolytic toxin</keyword>
<dbReference type="InterPro" id="IPR050430">
    <property type="entry name" value="Peptidase_S1"/>
</dbReference>
<dbReference type="InterPro" id="IPR009003">
    <property type="entry name" value="Peptidase_S1_PA"/>
</dbReference>
<evidence type="ECO:0000313" key="15">
    <source>
        <dbReference type="Proteomes" id="UP000324832"/>
    </source>
</evidence>
<evidence type="ECO:0000259" key="13">
    <source>
        <dbReference type="PROSITE" id="PS50240"/>
    </source>
</evidence>
<feature type="chain" id="PRO_5022842816" description="Peptidase S1 domain-containing protein" evidence="12">
    <location>
        <begin position="24"/>
        <end position="265"/>
    </location>
</feature>
<proteinExistence type="inferred from homology"/>
<dbReference type="InterPro" id="IPR018114">
    <property type="entry name" value="TRYPSIN_HIS"/>
</dbReference>
<feature type="signal peptide" evidence="12">
    <location>
        <begin position="1"/>
        <end position="23"/>
    </location>
</feature>
<evidence type="ECO:0000256" key="9">
    <source>
        <dbReference type="ARBA" id="ARBA00055534"/>
    </source>
</evidence>
<dbReference type="InterPro" id="IPR033116">
    <property type="entry name" value="TRYPSIN_SER"/>
</dbReference>
<evidence type="ECO:0000256" key="8">
    <source>
        <dbReference type="ARBA" id="ARBA00023240"/>
    </source>
</evidence>
<gene>
    <name evidence="14" type="ORF">LSINAPIS_LOCUS2101</name>
</gene>
<dbReference type="SUPFAM" id="SSF50494">
    <property type="entry name" value="Trypsin-like serine proteases"/>
    <property type="match status" value="1"/>
</dbReference>
<comment type="similarity">
    <text evidence="2">Belongs to the peptidase S1 family.</text>
</comment>
<evidence type="ECO:0000256" key="12">
    <source>
        <dbReference type="SAM" id="SignalP"/>
    </source>
</evidence>
<dbReference type="InterPro" id="IPR043504">
    <property type="entry name" value="Peptidase_S1_PA_chymotrypsin"/>
</dbReference>
<accession>A0A5E4PV97</accession>
<keyword evidence="7" id="KW-1015">Disulfide bond</keyword>
<evidence type="ECO:0000313" key="14">
    <source>
        <dbReference type="EMBL" id="VVC88829.1"/>
    </source>
</evidence>
<evidence type="ECO:0000256" key="5">
    <source>
        <dbReference type="ARBA" id="ARBA00022801"/>
    </source>
</evidence>
<evidence type="ECO:0000256" key="3">
    <source>
        <dbReference type="ARBA" id="ARBA00022656"/>
    </source>
</evidence>
<dbReference type="CDD" id="cd00190">
    <property type="entry name" value="Tryp_SPc"/>
    <property type="match status" value="1"/>
</dbReference>
<dbReference type="Gene3D" id="2.40.10.10">
    <property type="entry name" value="Trypsin-like serine proteases"/>
    <property type="match status" value="1"/>
</dbReference>
<keyword evidence="3" id="KW-0800">Toxin</keyword>
<name>A0A5E4PV97_9NEOP</name>
<dbReference type="PANTHER" id="PTHR24276">
    <property type="entry name" value="POLYSERASE-RELATED"/>
    <property type="match status" value="1"/>
</dbReference>
<evidence type="ECO:0000256" key="7">
    <source>
        <dbReference type="ARBA" id="ARBA00023157"/>
    </source>
</evidence>
<dbReference type="PROSITE" id="PS00135">
    <property type="entry name" value="TRYPSIN_SER"/>
    <property type="match status" value="1"/>
</dbReference>
<dbReference type="PRINTS" id="PR00722">
    <property type="entry name" value="CHYMOTRYPSIN"/>
</dbReference>
<dbReference type="GO" id="GO:0006508">
    <property type="term" value="P:proteolysis"/>
    <property type="evidence" value="ECO:0007669"/>
    <property type="project" value="UniProtKB-KW"/>
</dbReference>
<dbReference type="PANTHER" id="PTHR24276:SF98">
    <property type="entry name" value="FI18310P1-RELATED"/>
    <property type="match status" value="1"/>
</dbReference>
<keyword evidence="15" id="KW-1185">Reference proteome</keyword>
<evidence type="ECO:0000256" key="6">
    <source>
        <dbReference type="ARBA" id="ARBA00022825"/>
    </source>
</evidence>
<comment type="subcellular location">
    <subcellularLocation>
        <location evidence="1">Secreted</location>
        <location evidence="1">Extracellular space</location>
    </subcellularLocation>
</comment>
<evidence type="ECO:0000256" key="1">
    <source>
        <dbReference type="ARBA" id="ARBA00004239"/>
    </source>
</evidence>
<dbReference type="Proteomes" id="UP000324832">
    <property type="component" value="Unassembled WGS sequence"/>
</dbReference>
<dbReference type="Pfam" id="PF00089">
    <property type="entry name" value="Trypsin"/>
    <property type="match status" value="1"/>
</dbReference>
<dbReference type="GO" id="GO:0090729">
    <property type="term" value="F:toxin activity"/>
    <property type="evidence" value="ECO:0007669"/>
    <property type="project" value="UniProtKB-KW"/>
</dbReference>
<dbReference type="GO" id="GO:0004252">
    <property type="term" value="F:serine-type endopeptidase activity"/>
    <property type="evidence" value="ECO:0007669"/>
    <property type="project" value="InterPro"/>
</dbReference>
<feature type="domain" description="Peptidase S1" evidence="13">
    <location>
        <begin position="33"/>
        <end position="265"/>
    </location>
</feature>
<dbReference type="SMART" id="SM00020">
    <property type="entry name" value="Tryp_SPc"/>
    <property type="match status" value="1"/>
</dbReference>
<reference evidence="14 15" key="1">
    <citation type="submission" date="2017-07" db="EMBL/GenBank/DDBJ databases">
        <authorList>
            <person name="Talla V."/>
            <person name="Backstrom N."/>
        </authorList>
    </citation>
    <scope>NUCLEOTIDE SEQUENCE [LARGE SCALE GENOMIC DNA]</scope>
</reference>
<sequence length="265" mass="29255">MMGGCKFVYFLIQMAFFIQDVYSDDNNDVDDKIIGGRKVNITDYRFYVLVVAKLSDTREGNCGGSIINPKHAITAAHCLIRAKSVKVRPGISSKHESLKDKPFIGGKYKIHEKYSVKTLSYDVAMITLNKDIVMGDYAQPVNLIGADEEIPVGAKVTVVGFGKISDDGRLSDDLKAVDLEMYSDQYCHKYYSRGPTATQICAGHDKDNQSTCGGDSGGPIVFHKTNKQLALVTAGGRKCAKAKYPKLFTKLSNKEVHDWIKKHSS</sequence>
<keyword evidence="8" id="KW-1199">Hemostasis impairing toxin</keyword>
<dbReference type="EMBL" id="FZQP02000402">
    <property type="protein sequence ID" value="VVC88829.1"/>
    <property type="molecule type" value="Genomic_DNA"/>
</dbReference>